<comment type="caution">
    <text evidence="2">The sequence shown here is derived from an EMBL/GenBank/DDBJ whole genome shotgun (WGS) entry which is preliminary data.</text>
</comment>
<feature type="transmembrane region" description="Helical" evidence="1">
    <location>
        <begin position="355"/>
        <end position="373"/>
    </location>
</feature>
<keyword evidence="1" id="KW-0812">Transmembrane</keyword>
<proteinExistence type="predicted"/>
<feature type="transmembrane region" description="Helical" evidence="1">
    <location>
        <begin position="20"/>
        <end position="41"/>
    </location>
</feature>
<dbReference type="Proteomes" id="UP000620591">
    <property type="component" value="Unassembled WGS sequence"/>
</dbReference>
<name>A0A8I0K1X7_9ACTN</name>
<evidence type="ECO:0000256" key="1">
    <source>
        <dbReference type="SAM" id="Phobius"/>
    </source>
</evidence>
<evidence type="ECO:0000313" key="2">
    <source>
        <dbReference type="EMBL" id="MBC9225100.1"/>
    </source>
</evidence>
<feature type="transmembrane region" description="Helical" evidence="1">
    <location>
        <begin position="285"/>
        <end position="314"/>
    </location>
</feature>
<accession>A0A8I0K1X7</accession>
<dbReference type="EMBL" id="JACTVM010000001">
    <property type="protein sequence ID" value="MBC9225100.1"/>
    <property type="molecule type" value="Genomic_DNA"/>
</dbReference>
<organism evidence="2 3">
    <name type="scientific">Aeromicrobium senzhongii</name>
    <dbReference type="NCBI Taxonomy" id="2663859"/>
    <lineage>
        <taxon>Bacteria</taxon>
        <taxon>Bacillati</taxon>
        <taxon>Actinomycetota</taxon>
        <taxon>Actinomycetes</taxon>
        <taxon>Propionibacteriales</taxon>
        <taxon>Nocardioidaceae</taxon>
        <taxon>Aeromicrobium</taxon>
    </lineage>
</organism>
<protein>
    <recommendedName>
        <fullName evidence="4">Integral membrane protein</fullName>
    </recommendedName>
</protein>
<feature type="transmembrane region" description="Helical" evidence="1">
    <location>
        <begin position="379"/>
        <end position="398"/>
    </location>
</feature>
<keyword evidence="1" id="KW-1133">Transmembrane helix</keyword>
<feature type="transmembrane region" description="Helical" evidence="1">
    <location>
        <begin position="218"/>
        <end position="237"/>
    </location>
</feature>
<reference evidence="2" key="1">
    <citation type="submission" date="2020-09" db="EMBL/GenBank/DDBJ databases">
        <title>Novel species in genus Aeromicrobium.</title>
        <authorList>
            <person name="Zhang G."/>
        </authorList>
    </citation>
    <scope>NUCLEOTIDE SEQUENCE</scope>
    <source>
        <strain evidence="2">Zg-636</strain>
    </source>
</reference>
<evidence type="ECO:0008006" key="4">
    <source>
        <dbReference type="Google" id="ProtNLM"/>
    </source>
</evidence>
<keyword evidence="1" id="KW-0472">Membrane</keyword>
<feature type="transmembrane region" description="Helical" evidence="1">
    <location>
        <begin position="244"/>
        <end position="265"/>
    </location>
</feature>
<dbReference type="AlphaFoldDB" id="A0A8I0K1X7"/>
<gene>
    <name evidence="2" type="ORF">IBG24_02070</name>
</gene>
<sequence length="423" mass="44889">MDDNNTGVAEGQPSRGRSAAAVLCLVVAALLTIPAGVAYWGQRTLNDTQQYVETVGPLAKSPELQDVIASTVTGAIEKQVDVRRLLDDVFARTGTEAARLDLLAGPLVAAIDAAVDREVRAVLASSTFDEIWVRVNTRVQQLVHRLLAGGGGGLVSLRGDDVVLDVGEIIDEVKSRLAARGLTFVQDVSVPREDREVVLMKAPRLEEVRTIYAFANPVARWMLPAVAVLFLAAFVLAGRRARMAVAIGIAVALNALLLALALSVGRQLFVDGLSDTSFGPASGSFYATLLAYLYRGQTVVLWLGITLIVAGWFAGRNRYATAVREAVRDGLERAGSTVLGRQGHEAGSWVAANAAWLRVTAVVVAAVVLLWGGDVDLSRWWWSLALAVGLLAVVQFLIGAARPGARSAEPTASTDPLPAPSSR</sequence>
<dbReference type="RefSeq" id="WP_187768443.1">
    <property type="nucleotide sequence ID" value="NZ_JACTVM010000001.1"/>
</dbReference>
<evidence type="ECO:0000313" key="3">
    <source>
        <dbReference type="Proteomes" id="UP000620591"/>
    </source>
</evidence>